<dbReference type="PANTHER" id="PTHR11616">
    <property type="entry name" value="SODIUM/CHLORIDE DEPENDENT TRANSPORTER"/>
    <property type="match status" value="1"/>
</dbReference>
<dbReference type="GO" id="GO:0005886">
    <property type="term" value="C:plasma membrane"/>
    <property type="evidence" value="ECO:0007669"/>
    <property type="project" value="TreeGrafter"/>
</dbReference>
<evidence type="ECO:0000313" key="8">
    <source>
        <dbReference type="EMBL" id="CAD6196632.1"/>
    </source>
</evidence>
<dbReference type="GO" id="GO:0015375">
    <property type="term" value="F:glycine:sodium symporter activity"/>
    <property type="evidence" value="ECO:0007669"/>
    <property type="project" value="TreeGrafter"/>
</dbReference>
<proteinExistence type="predicted"/>
<keyword evidence="2" id="KW-0813">Transport</keyword>
<sequence>MLPCIEMQTGDQMFGYACILLGAAPVATQLAISSVRWFFFFPIFAIPALTLLISVGHLSRTASVLTFRRIAPIAAGIGWALTWQIAEKLFVENIRAAQLFLYILFSARPSLNWAISCLSQYHTEYCINFYADNVTISEFHHHPDNFWPAQEFNRYTIRGDDYPLHFTDPWKTNEWYYGPASMTFYFWFPSLPLVIAHTVTWLAIAVILLKYSHRLNQILTKVCIALPLALYLAVVMGLTVTGFYFGKTTTEYRDGRKISENLADFWSNVTGGFRTSLTAVDYSTAFTGIVLFATSRLRSGAGQLNALYIVPAMMVVPAIQTIIYSGCEGHVTHLQPAYHVYISTEETVTFDLFPVCFATSTWGPLWSFLYFTAQYLYSSFGPMLVYSSLIYQSFIDEWPTIQNAPRTYISIFVACFTVPSFLLLYMPYGTKIVALLRYTSQEPVVQILAFVVIFFVYGWQRIEQDVLTTTASSASPSLFEYIIRPTSPVYTIAQFIIIPMLLCAKFVAIFDLLISGRDIFKHIEAGARFIPVATWLAAMIGYLIMFAPVVIVVAIASYTLFDMVVRHKLPFAEAIKPTADWMSHVSVSVTRPKPHSLAYGIYNSLLKVSYPTVLFLLFLFETFIGFTLVVLFFLNSLPLIGLTPTVPNNYRSCMLLVFVILHIIALFEMRRSQQNTEEPSRLSLYIGVATLEMAMLNGYMWMFASDHAWGLDWMPFVLILCNTWIRGTCIAIAIAVRANMIELTRPSRARDASEIYDADVGVEMDAEDDSPVIFDLARA</sequence>
<feature type="transmembrane region" description="Helical" evidence="7">
    <location>
        <begin position="613"/>
        <end position="634"/>
    </location>
</feature>
<keyword evidence="9" id="KW-1185">Reference proteome</keyword>
<comment type="subcellular location">
    <subcellularLocation>
        <location evidence="1">Membrane</location>
        <topology evidence="1">Multi-pass membrane protein</topology>
    </subcellularLocation>
</comment>
<dbReference type="PANTHER" id="PTHR11616:SF240">
    <property type="entry name" value="BLOATED TUBULES, ISOFORM B-RELATED"/>
    <property type="match status" value="1"/>
</dbReference>
<feature type="transmembrane region" description="Helical" evidence="7">
    <location>
        <begin position="12"/>
        <end position="32"/>
    </location>
</feature>
<evidence type="ECO:0000256" key="1">
    <source>
        <dbReference type="ARBA" id="ARBA00004141"/>
    </source>
</evidence>
<feature type="transmembrane region" description="Helical" evidence="7">
    <location>
        <begin position="407"/>
        <end position="428"/>
    </location>
</feature>
<dbReference type="Pfam" id="PF00209">
    <property type="entry name" value="SNF"/>
    <property type="match status" value="1"/>
</dbReference>
<dbReference type="Proteomes" id="UP000835052">
    <property type="component" value="Unassembled WGS sequence"/>
</dbReference>
<dbReference type="EMBL" id="CAJGYM010000076">
    <property type="protein sequence ID" value="CAD6196632.1"/>
    <property type="molecule type" value="Genomic_DNA"/>
</dbReference>
<dbReference type="OrthoDB" id="5846215at2759"/>
<feature type="transmembrane region" description="Helical" evidence="7">
    <location>
        <begin position="375"/>
        <end position="395"/>
    </location>
</feature>
<evidence type="ECO:0000256" key="3">
    <source>
        <dbReference type="ARBA" id="ARBA00022692"/>
    </source>
</evidence>
<evidence type="ECO:0000256" key="4">
    <source>
        <dbReference type="ARBA" id="ARBA00022847"/>
    </source>
</evidence>
<dbReference type="InterPro" id="IPR000175">
    <property type="entry name" value="Na/ntran_symport"/>
</dbReference>
<dbReference type="InterPro" id="IPR037272">
    <property type="entry name" value="SNS_sf"/>
</dbReference>
<organism evidence="8 9">
    <name type="scientific">Caenorhabditis auriculariae</name>
    <dbReference type="NCBI Taxonomy" id="2777116"/>
    <lineage>
        <taxon>Eukaryota</taxon>
        <taxon>Metazoa</taxon>
        <taxon>Ecdysozoa</taxon>
        <taxon>Nematoda</taxon>
        <taxon>Chromadorea</taxon>
        <taxon>Rhabditida</taxon>
        <taxon>Rhabditina</taxon>
        <taxon>Rhabditomorpha</taxon>
        <taxon>Rhabditoidea</taxon>
        <taxon>Rhabditidae</taxon>
        <taxon>Peloderinae</taxon>
        <taxon>Caenorhabditis</taxon>
    </lineage>
</organism>
<protein>
    <submittedName>
        <fullName evidence="8">Uncharacterized protein</fullName>
    </submittedName>
</protein>
<keyword evidence="6 7" id="KW-0472">Membrane</keyword>
<feature type="transmembrane region" description="Helical" evidence="7">
    <location>
        <begin position="534"/>
        <end position="561"/>
    </location>
</feature>
<feature type="transmembrane region" description="Helical" evidence="7">
    <location>
        <begin position="443"/>
        <end position="459"/>
    </location>
</feature>
<keyword evidence="4" id="KW-0769">Symport</keyword>
<feature type="transmembrane region" description="Helical" evidence="7">
    <location>
        <begin position="654"/>
        <end position="670"/>
    </location>
</feature>
<comment type="caution">
    <text evidence="8">The sequence shown here is derived from an EMBL/GenBank/DDBJ whole genome shotgun (WGS) entry which is preliminary data.</text>
</comment>
<evidence type="ECO:0000256" key="7">
    <source>
        <dbReference type="SAM" id="Phobius"/>
    </source>
</evidence>
<dbReference type="PROSITE" id="PS50267">
    <property type="entry name" value="NA_NEUROTRAN_SYMP_3"/>
    <property type="match status" value="1"/>
</dbReference>
<evidence type="ECO:0000256" key="2">
    <source>
        <dbReference type="ARBA" id="ARBA00022448"/>
    </source>
</evidence>
<name>A0A8S1HMT1_9PELO</name>
<feature type="transmembrane region" description="Helical" evidence="7">
    <location>
        <begin position="306"/>
        <end position="326"/>
    </location>
</feature>
<gene>
    <name evidence="8" type="ORF">CAUJ_LOCUS12546</name>
</gene>
<evidence type="ECO:0000313" key="9">
    <source>
        <dbReference type="Proteomes" id="UP000835052"/>
    </source>
</evidence>
<evidence type="ECO:0000256" key="5">
    <source>
        <dbReference type="ARBA" id="ARBA00022989"/>
    </source>
</evidence>
<feature type="transmembrane region" description="Helical" evidence="7">
    <location>
        <begin position="682"/>
        <end position="701"/>
    </location>
</feature>
<accession>A0A8S1HMT1</accession>
<dbReference type="SUPFAM" id="SSF161070">
    <property type="entry name" value="SNF-like"/>
    <property type="match status" value="1"/>
</dbReference>
<keyword evidence="5 7" id="KW-1133">Transmembrane helix</keyword>
<keyword evidence="3 7" id="KW-0812">Transmembrane</keyword>
<reference evidence="8" key="1">
    <citation type="submission" date="2020-10" db="EMBL/GenBank/DDBJ databases">
        <authorList>
            <person name="Kikuchi T."/>
        </authorList>
    </citation>
    <scope>NUCLEOTIDE SEQUENCE</scope>
    <source>
        <strain evidence="8">NKZ352</strain>
    </source>
</reference>
<feature type="transmembrane region" description="Helical" evidence="7">
    <location>
        <begin position="223"/>
        <end position="245"/>
    </location>
</feature>
<feature type="transmembrane region" description="Helical" evidence="7">
    <location>
        <begin position="713"/>
        <end position="736"/>
    </location>
</feature>
<feature type="transmembrane region" description="Helical" evidence="7">
    <location>
        <begin position="489"/>
        <end position="514"/>
    </location>
</feature>
<feature type="transmembrane region" description="Helical" evidence="7">
    <location>
        <begin position="38"/>
        <end position="58"/>
    </location>
</feature>
<dbReference type="AlphaFoldDB" id="A0A8S1HMT1"/>
<evidence type="ECO:0000256" key="6">
    <source>
        <dbReference type="ARBA" id="ARBA00023136"/>
    </source>
</evidence>
<feature type="transmembrane region" description="Helical" evidence="7">
    <location>
        <begin position="184"/>
        <end position="211"/>
    </location>
</feature>